<accession>B7PKL5</accession>
<evidence type="ECO:0000313" key="3">
    <source>
        <dbReference type="EnsemblMetazoa" id="ISCW005668-PA"/>
    </source>
</evidence>
<dbReference type="EnsemblMetazoa" id="ISCW005668-RA">
    <property type="protein sequence ID" value="ISCW005668-PA"/>
    <property type="gene ID" value="ISCW005668"/>
</dbReference>
<dbReference type="PANTHER" id="PTHR11533:SF299">
    <property type="entry name" value="AMINOPEPTIDASE"/>
    <property type="match status" value="1"/>
</dbReference>
<evidence type="ECO:0000313" key="4">
    <source>
        <dbReference type="Proteomes" id="UP000001555"/>
    </source>
</evidence>
<proteinExistence type="predicted"/>
<keyword evidence="2" id="KW-0645">Protease</keyword>
<dbReference type="STRING" id="6945.B7PKL5"/>
<dbReference type="InterPro" id="IPR001930">
    <property type="entry name" value="Peptidase_M1"/>
</dbReference>
<feature type="domain" description="Aminopeptidase N-like N-terminal" evidence="1">
    <location>
        <begin position="2"/>
        <end position="71"/>
    </location>
</feature>
<dbReference type="InterPro" id="IPR045357">
    <property type="entry name" value="Aminopeptidase_N-like_N"/>
</dbReference>
<organism>
    <name type="scientific">Ixodes scapularis</name>
    <name type="common">Black-legged tick</name>
    <name type="synonym">Deer tick</name>
    <dbReference type="NCBI Taxonomy" id="6945"/>
    <lineage>
        <taxon>Eukaryota</taxon>
        <taxon>Metazoa</taxon>
        <taxon>Ecdysozoa</taxon>
        <taxon>Arthropoda</taxon>
        <taxon>Chelicerata</taxon>
        <taxon>Arachnida</taxon>
        <taxon>Acari</taxon>
        <taxon>Parasitiformes</taxon>
        <taxon>Ixodida</taxon>
        <taxon>Ixodoidea</taxon>
        <taxon>Ixodidae</taxon>
        <taxon>Ixodinae</taxon>
        <taxon>Ixodes</taxon>
    </lineage>
</organism>
<dbReference type="HOGENOM" id="CLU_2504232_0_0_1"/>
<gene>
    <name evidence="2" type="ORF">IscW_ISCW005668</name>
</gene>
<dbReference type="AlphaFoldDB" id="B7PKL5"/>
<dbReference type="InterPro" id="IPR042097">
    <property type="entry name" value="Aminopeptidase_N-like_N_sf"/>
</dbReference>
<reference evidence="3" key="2">
    <citation type="submission" date="2020-05" db="UniProtKB">
        <authorList>
            <consortium name="EnsemblMetazoa"/>
        </authorList>
    </citation>
    <scope>IDENTIFICATION</scope>
    <source>
        <strain evidence="3">wikel</strain>
    </source>
</reference>
<reference evidence="2 4" key="1">
    <citation type="submission" date="2008-03" db="EMBL/GenBank/DDBJ databases">
        <title>Annotation of Ixodes scapularis.</title>
        <authorList>
            <consortium name="Ixodes scapularis Genome Project Consortium"/>
            <person name="Caler E."/>
            <person name="Hannick L.I."/>
            <person name="Bidwell S."/>
            <person name="Joardar V."/>
            <person name="Thiagarajan M."/>
            <person name="Amedeo P."/>
            <person name="Galinsky K.J."/>
            <person name="Schobel S."/>
            <person name="Inman J."/>
            <person name="Hostetler J."/>
            <person name="Miller J."/>
            <person name="Hammond M."/>
            <person name="Megy K."/>
            <person name="Lawson D."/>
            <person name="Kodira C."/>
            <person name="Sutton G."/>
            <person name="Meyer J."/>
            <person name="Hill C.A."/>
            <person name="Birren B."/>
            <person name="Nene V."/>
            <person name="Collins F."/>
            <person name="Alarcon-Chaidez F."/>
            <person name="Wikel S."/>
            <person name="Strausberg R."/>
        </authorList>
    </citation>
    <scope>NUCLEOTIDE SEQUENCE [LARGE SCALE GENOMIC DNA]</scope>
    <source>
        <strain evidence="4">Wikel</strain>
        <strain evidence="2">Wikel colony</strain>
    </source>
</reference>
<dbReference type="GO" id="GO:0016285">
    <property type="term" value="F:alanyl aminopeptidase activity"/>
    <property type="evidence" value="ECO:0007669"/>
    <property type="project" value="UniProtKB-EC"/>
</dbReference>
<dbReference type="GO" id="GO:0006508">
    <property type="term" value="P:proteolysis"/>
    <property type="evidence" value="ECO:0007669"/>
    <property type="project" value="InterPro"/>
</dbReference>
<dbReference type="Proteomes" id="UP000001555">
    <property type="component" value="Unassembled WGS sequence"/>
</dbReference>
<dbReference type="Pfam" id="PF17900">
    <property type="entry name" value="Peptidase_M1_N"/>
    <property type="match status" value="1"/>
</dbReference>
<feature type="non-terminal residue" evidence="2">
    <location>
        <position position="1"/>
    </location>
</feature>
<feature type="non-terminal residue" evidence="2">
    <location>
        <position position="86"/>
    </location>
</feature>
<dbReference type="InterPro" id="IPR050344">
    <property type="entry name" value="Peptidase_M1_aminopeptidases"/>
</dbReference>
<dbReference type="VEuPathDB" id="VectorBase:ISCW005668"/>
<name>B7PKL5_IXOSC</name>
<dbReference type="PaxDb" id="6945-B7PKL5"/>
<sequence>WAALTNFRPRYSRRVFPCFDDPALKASFDIIIVHKRGINAVSNMPVYRTERRTASLVADTFARTPKIPSYLIAFTLNDFPSFGKGT</sequence>
<evidence type="ECO:0000259" key="1">
    <source>
        <dbReference type="Pfam" id="PF17900"/>
    </source>
</evidence>
<dbReference type="SUPFAM" id="SSF63737">
    <property type="entry name" value="Leukotriene A4 hydrolase N-terminal domain"/>
    <property type="match status" value="1"/>
</dbReference>
<keyword evidence="2" id="KW-0031">Aminopeptidase</keyword>
<keyword evidence="4" id="KW-1185">Reference proteome</keyword>
<dbReference type="PRINTS" id="PR00756">
    <property type="entry name" value="ALADIPTASE"/>
</dbReference>
<dbReference type="Gene3D" id="2.60.40.1730">
    <property type="entry name" value="tricorn interacting facor f3 domain"/>
    <property type="match status" value="1"/>
</dbReference>
<dbReference type="PANTHER" id="PTHR11533">
    <property type="entry name" value="PROTEASE M1 ZINC METALLOPROTEASE"/>
    <property type="match status" value="1"/>
</dbReference>
<dbReference type="EMBL" id="DS734594">
    <property type="protein sequence ID" value="EEC07137.1"/>
    <property type="molecule type" value="Genomic_DNA"/>
</dbReference>
<keyword evidence="2" id="KW-0378">Hydrolase</keyword>
<dbReference type="EMBL" id="ABJB010593002">
    <property type="status" value="NOT_ANNOTATED_CDS"/>
    <property type="molecule type" value="Genomic_DNA"/>
</dbReference>
<evidence type="ECO:0000313" key="2">
    <source>
        <dbReference type="EMBL" id="EEC07137.1"/>
    </source>
</evidence>
<dbReference type="EC" id="3.4.11.2" evidence="2"/>
<dbReference type="VEuPathDB" id="VectorBase:ISCI005668"/>
<protein>
    <submittedName>
        <fullName evidence="2 3">Aminopeptidase, putative</fullName>
        <ecNumber evidence="2">3.4.11.2</ecNumber>
    </submittedName>
</protein>